<reference evidence="1 2" key="1">
    <citation type="submission" date="2019-11" db="EMBL/GenBank/DDBJ databases">
        <title>Pseudomonas flavidum sp. nov., isolated from Baiyang Lake.</title>
        <authorList>
            <person name="Zhao Y."/>
        </authorList>
    </citation>
    <scope>NUCLEOTIDE SEQUENCE [LARGE SCALE GENOMIC DNA]</scope>
    <source>
        <strain evidence="2">R-22-3 w-18</strain>
    </source>
</reference>
<dbReference type="RefSeq" id="WP_160345751.1">
    <property type="nucleotide sequence ID" value="NZ_WKJZ01000001.1"/>
</dbReference>
<protein>
    <recommendedName>
        <fullName evidence="3">Ribosomal protein S3AE</fullName>
    </recommendedName>
</protein>
<organism evidence="1 2">
    <name type="scientific">Pseudomonas xionganensis</name>
    <dbReference type="NCBI Taxonomy" id="2654845"/>
    <lineage>
        <taxon>Bacteria</taxon>
        <taxon>Pseudomonadati</taxon>
        <taxon>Pseudomonadota</taxon>
        <taxon>Gammaproteobacteria</taxon>
        <taxon>Pseudomonadales</taxon>
        <taxon>Pseudomonadaceae</taxon>
        <taxon>Pseudomonas</taxon>
    </lineage>
</organism>
<sequence>MNSPLPIRNPCPPGVCDCSLEQLPQIAGSDLRILMLNRKEEKRLLDRLETIQSLDDLKHMQQRMQQQLGIQVSVAPGANEVRSMRGIDIQVMEQPGLCRKTRQSIRTAIRRSLERRPEIAYDLLNAHDLFRDL</sequence>
<name>A0A6I4KVF1_9PSED</name>
<gene>
    <name evidence="1" type="ORF">GJV18_12140</name>
</gene>
<comment type="caution">
    <text evidence="1">The sequence shown here is derived from an EMBL/GenBank/DDBJ whole genome shotgun (WGS) entry which is preliminary data.</text>
</comment>
<keyword evidence="2" id="KW-1185">Reference proteome</keyword>
<evidence type="ECO:0000313" key="2">
    <source>
        <dbReference type="Proteomes" id="UP000429555"/>
    </source>
</evidence>
<proteinExistence type="predicted"/>
<evidence type="ECO:0008006" key="3">
    <source>
        <dbReference type="Google" id="ProtNLM"/>
    </source>
</evidence>
<evidence type="ECO:0000313" key="1">
    <source>
        <dbReference type="EMBL" id="MVW76067.1"/>
    </source>
</evidence>
<dbReference type="Proteomes" id="UP000429555">
    <property type="component" value="Unassembled WGS sequence"/>
</dbReference>
<dbReference type="EMBL" id="WKJZ01000001">
    <property type="protein sequence ID" value="MVW76067.1"/>
    <property type="molecule type" value="Genomic_DNA"/>
</dbReference>
<accession>A0A6I4KVF1</accession>
<dbReference type="AlphaFoldDB" id="A0A6I4KVF1"/>